<dbReference type="EMBL" id="JBBWWQ010000011">
    <property type="protein sequence ID" value="KAK8935644.1"/>
    <property type="molecule type" value="Genomic_DNA"/>
</dbReference>
<proteinExistence type="predicted"/>
<feature type="compositionally biased region" description="Basic residues" evidence="1">
    <location>
        <begin position="1"/>
        <end position="10"/>
    </location>
</feature>
<protein>
    <submittedName>
        <fullName evidence="2">Uncharacterized protein</fullName>
    </submittedName>
</protein>
<reference evidence="2 3" key="1">
    <citation type="journal article" date="2022" name="Nat. Plants">
        <title>Genomes of leafy and leafless Platanthera orchids illuminate the evolution of mycoheterotrophy.</title>
        <authorList>
            <person name="Li M.H."/>
            <person name="Liu K.W."/>
            <person name="Li Z."/>
            <person name="Lu H.C."/>
            <person name="Ye Q.L."/>
            <person name="Zhang D."/>
            <person name="Wang J.Y."/>
            <person name="Li Y.F."/>
            <person name="Zhong Z.M."/>
            <person name="Liu X."/>
            <person name="Yu X."/>
            <person name="Liu D.K."/>
            <person name="Tu X.D."/>
            <person name="Liu B."/>
            <person name="Hao Y."/>
            <person name="Liao X.Y."/>
            <person name="Jiang Y.T."/>
            <person name="Sun W.H."/>
            <person name="Chen J."/>
            <person name="Chen Y.Q."/>
            <person name="Ai Y."/>
            <person name="Zhai J.W."/>
            <person name="Wu S.S."/>
            <person name="Zhou Z."/>
            <person name="Hsiao Y.Y."/>
            <person name="Wu W.L."/>
            <person name="Chen Y.Y."/>
            <person name="Lin Y.F."/>
            <person name="Hsu J.L."/>
            <person name="Li C.Y."/>
            <person name="Wang Z.W."/>
            <person name="Zhao X."/>
            <person name="Zhong W.Y."/>
            <person name="Ma X.K."/>
            <person name="Ma L."/>
            <person name="Huang J."/>
            <person name="Chen G.Z."/>
            <person name="Huang M.Z."/>
            <person name="Huang L."/>
            <person name="Peng D.H."/>
            <person name="Luo Y.B."/>
            <person name="Zou S.Q."/>
            <person name="Chen S.P."/>
            <person name="Lan S."/>
            <person name="Tsai W.C."/>
            <person name="Van de Peer Y."/>
            <person name="Liu Z.J."/>
        </authorList>
    </citation>
    <scope>NUCLEOTIDE SEQUENCE [LARGE SCALE GENOMIC DNA]</scope>
    <source>
        <strain evidence="2">Lor287</strain>
    </source>
</reference>
<name>A0AAP0G3I2_9ASPA</name>
<dbReference type="AlphaFoldDB" id="A0AAP0G3I2"/>
<evidence type="ECO:0000313" key="2">
    <source>
        <dbReference type="EMBL" id="KAK8935644.1"/>
    </source>
</evidence>
<organism evidence="2 3">
    <name type="scientific">Platanthera zijinensis</name>
    <dbReference type="NCBI Taxonomy" id="2320716"/>
    <lineage>
        <taxon>Eukaryota</taxon>
        <taxon>Viridiplantae</taxon>
        <taxon>Streptophyta</taxon>
        <taxon>Embryophyta</taxon>
        <taxon>Tracheophyta</taxon>
        <taxon>Spermatophyta</taxon>
        <taxon>Magnoliopsida</taxon>
        <taxon>Liliopsida</taxon>
        <taxon>Asparagales</taxon>
        <taxon>Orchidaceae</taxon>
        <taxon>Orchidoideae</taxon>
        <taxon>Orchideae</taxon>
        <taxon>Orchidinae</taxon>
        <taxon>Platanthera</taxon>
    </lineage>
</organism>
<feature type="compositionally biased region" description="Basic and acidic residues" evidence="1">
    <location>
        <begin position="11"/>
        <end position="22"/>
    </location>
</feature>
<evidence type="ECO:0000313" key="3">
    <source>
        <dbReference type="Proteomes" id="UP001418222"/>
    </source>
</evidence>
<gene>
    <name evidence="2" type="ORF">KSP39_PZI013753</name>
</gene>
<keyword evidence="3" id="KW-1185">Reference proteome</keyword>
<comment type="caution">
    <text evidence="2">The sequence shown here is derived from an EMBL/GenBank/DDBJ whole genome shotgun (WGS) entry which is preliminary data.</text>
</comment>
<dbReference type="PANTHER" id="PTHR47430:SF4">
    <property type="entry name" value="GB|AAC33480.1"/>
    <property type="match status" value="1"/>
</dbReference>
<accession>A0AAP0G3I2</accession>
<feature type="region of interest" description="Disordered" evidence="1">
    <location>
        <begin position="1"/>
        <end position="22"/>
    </location>
</feature>
<dbReference type="PANTHER" id="PTHR47430">
    <property type="entry name" value="GB|AAC33480.1"/>
    <property type="match status" value="1"/>
</dbReference>
<sequence length="86" mass="10317">MKTFNTRKRRSNESKNCEFMKDKKNSRRKVSFSNEVEEFPLAQSSHKEFSSEKLIWGKRYTPEEDELIRKAIMDYIEVSSNNNTFN</sequence>
<evidence type="ECO:0000256" key="1">
    <source>
        <dbReference type="SAM" id="MobiDB-lite"/>
    </source>
</evidence>
<dbReference type="Proteomes" id="UP001418222">
    <property type="component" value="Unassembled WGS sequence"/>
</dbReference>